<sequence>MVKKDQIYSMKIEDIGHKGEGIGKIEGFTVFADGGIVGDLVKVKITVVKKNYAVGKIIKIEEPSPDRIDPICSIAYVCGGCQIQHMDYSGQLRIKEKKVKDNLERIGKLKNVTIHKVLGMTNPYRYRNKAQFPVGTADKSVIGFYKRKTHDIVDIETCHIQHDVNDKIIKIIRDYINKHKISTYDEKTGKGLIRHILTKVGFTTGEIMVVIITNGKNLPNKGELIEALLDEIPQIKSIVQNINTKRTNRILGQECITLYGEDKIVDYIGDLKFNISPLSFFQVNPIQTKVLYEKALEFADLNGEETVYDIYCGIGTISLFLAQKAKYVHGIEIVDEAIQDAKENARINGIENVNFYTGAAEEVVPKLYEKGLKADVVVLDPPRKGCDEKVLDTIVNMNPERIVYVSCNPSTLARDLKYLDEKGYKAVEVQPVDMFPHTMHVESVVLIKRKHS</sequence>
<dbReference type="InterPro" id="IPR030391">
    <property type="entry name" value="MeTrfase_TrmA_CS"/>
</dbReference>
<evidence type="ECO:0000256" key="5">
    <source>
        <dbReference type="PROSITE-ProRule" id="PRU10015"/>
    </source>
</evidence>
<feature type="binding site" evidence="4">
    <location>
        <position position="332"/>
    </location>
    <ligand>
        <name>S-adenosyl-L-methionine</name>
        <dbReference type="ChEBI" id="CHEBI:59789"/>
    </ligand>
</feature>
<dbReference type="AlphaFoldDB" id="A0A5C0SHA7"/>
<keyword evidence="3 4" id="KW-0949">S-adenosyl-L-methionine</keyword>
<proteinExistence type="inferred from homology"/>
<dbReference type="FunFam" id="2.40.50.140:FF:000097">
    <property type="entry name" value="23S rRNA (uracil(1939)-C(5))-methyltransferase RlmD"/>
    <property type="match status" value="1"/>
</dbReference>
<dbReference type="Gene3D" id="2.40.50.140">
    <property type="entry name" value="Nucleic acid-binding proteins"/>
    <property type="match status" value="1"/>
</dbReference>
<feature type="domain" description="TRAM" evidence="6">
    <location>
        <begin position="1"/>
        <end position="59"/>
    </location>
</feature>
<dbReference type="InterPro" id="IPR030390">
    <property type="entry name" value="MeTrfase_TrmA_AS"/>
</dbReference>
<dbReference type="FunFam" id="3.40.50.150:FF:000009">
    <property type="entry name" value="23S rRNA (Uracil(1939)-C(5))-methyltransferase RlmD"/>
    <property type="match status" value="1"/>
</dbReference>
<feature type="active site" description="Nucleophile" evidence="4">
    <location>
        <position position="407"/>
    </location>
</feature>
<dbReference type="CDD" id="cd02440">
    <property type="entry name" value="AdoMet_MTases"/>
    <property type="match status" value="1"/>
</dbReference>
<dbReference type="Gene3D" id="3.40.50.150">
    <property type="entry name" value="Vaccinia Virus protein VP39"/>
    <property type="match status" value="1"/>
</dbReference>
<dbReference type="SUPFAM" id="SSF53335">
    <property type="entry name" value="S-adenosyl-L-methionine-dependent methyltransferases"/>
    <property type="match status" value="1"/>
</dbReference>
<dbReference type="PROSITE" id="PS50926">
    <property type="entry name" value="TRAM"/>
    <property type="match status" value="1"/>
</dbReference>
<name>A0A5C0SHA7_CRATE</name>
<dbReference type="PROSITE" id="PS51687">
    <property type="entry name" value="SAM_MT_RNA_M5U"/>
    <property type="match status" value="1"/>
</dbReference>
<feature type="active site" evidence="5">
    <location>
        <position position="407"/>
    </location>
</feature>
<dbReference type="NCBIfam" id="TIGR00479">
    <property type="entry name" value="rumA"/>
    <property type="match status" value="1"/>
</dbReference>
<dbReference type="GO" id="GO:0070041">
    <property type="term" value="F:rRNA (uridine-C5-)-methyltransferase activity"/>
    <property type="evidence" value="ECO:0007669"/>
    <property type="project" value="UniProtKB-ARBA"/>
</dbReference>
<feature type="binding site" evidence="4">
    <location>
        <position position="282"/>
    </location>
    <ligand>
        <name>S-adenosyl-L-methionine</name>
        <dbReference type="ChEBI" id="CHEBI:59789"/>
    </ligand>
</feature>
<dbReference type="EC" id="2.1.1.190" evidence="7"/>
<dbReference type="OrthoDB" id="9804590at2"/>
<evidence type="ECO:0000256" key="3">
    <source>
        <dbReference type="ARBA" id="ARBA00022691"/>
    </source>
</evidence>
<dbReference type="KEGG" id="crs:FQB35_04080"/>
<dbReference type="InterPro" id="IPR029063">
    <property type="entry name" value="SAM-dependent_MTases_sf"/>
</dbReference>
<evidence type="ECO:0000313" key="7">
    <source>
        <dbReference type="EMBL" id="QEK13580.1"/>
    </source>
</evidence>
<dbReference type="PROSITE" id="PS01231">
    <property type="entry name" value="TRMA_2"/>
    <property type="match status" value="1"/>
</dbReference>
<evidence type="ECO:0000256" key="1">
    <source>
        <dbReference type="ARBA" id="ARBA00022603"/>
    </source>
</evidence>
<feature type="binding site" evidence="4">
    <location>
        <position position="380"/>
    </location>
    <ligand>
        <name>S-adenosyl-L-methionine</name>
        <dbReference type="ChEBI" id="CHEBI:59789"/>
    </ligand>
</feature>
<protein>
    <submittedName>
        <fullName evidence="7">23S rRNA (Uracil(1939)-C(5))-methyltransferase RlmD</fullName>
        <ecNumber evidence="7">2.1.1.190</ecNumber>
    </submittedName>
</protein>
<dbReference type="PROSITE" id="PS01230">
    <property type="entry name" value="TRMA_1"/>
    <property type="match status" value="1"/>
</dbReference>
<keyword evidence="1 4" id="KW-0489">Methyltransferase</keyword>
<dbReference type="SUPFAM" id="SSF50249">
    <property type="entry name" value="Nucleic acid-binding proteins"/>
    <property type="match status" value="1"/>
</dbReference>
<dbReference type="InterPro" id="IPR010280">
    <property type="entry name" value="U5_MeTrfase_fam"/>
</dbReference>
<dbReference type="PANTHER" id="PTHR11061">
    <property type="entry name" value="RNA M5U METHYLTRANSFERASE"/>
    <property type="match status" value="1"/>
</dbReference>
<dbReference type="GO" id="GO:0070475">
    <property type="term" value="P:rRNA base methylation"/>
    <property type="evidence" value="ECO:0007669"/>
    <property type="project" value="TreeGrafter"/>
</dbReference>
<organism evidence="7 8">
    <name type="scientific">Crassaminicella thermophila</name>
    <dbReference type="NCBI Taxonomy" id="2599308"/>
    <lineage>
        <taxon>Bacteria</taxon>
        <taxon>Bacillati</taxon>
        <taxon>Bacillota</taxon>
        <taxon>Clostridia</taxon>
        <taxon>Eubacteriales</taxon>
        <taxon>Clostridiaceae</taxon>
        <taxon>Crassaminicella</taxon>
    </lineage>
</organism>
<evidence type="ECO:0000259" key="6">
    <source>
        <dbReference type="PROSITE" id="PS50926"/>
    </source>
</evidence>
<evidence type="ECO:0000256" key="2">
    <source>
        <dbReference type="ARBA" id="ARBA00022679"/>
    </source>
</evidence>
<dbReference type="InterPro" id="IPR012340">
    <property type="entry name" value="NA-bd_OB-fold"/>
</dbReference>
<keyword evidence="8" id="KW-1185">Reference proteome</keyword>
<dbReference type="EMBL" id="CP042243">
    <property type="protein sequence ID" value="QEK13580.1"/>
    <property type="molecule type" value="Genomic_DNA"/>
</dbReference>
<dbReference type="Pfam" id="PF05958">
    <property type="entry name" value="tRNA_U5-meth_tr"/>
    <property type="match status" value="1"/>
</dbReference>
<feature type="binding site" evidence="4">
    <location>
        <position position="311"/>
    </location>
    <ligand>
        <name>S-adenosyl-L-methionine</name>
        <dbReference type="ChEBI" id="CHEBI:59789"/>
    </ligand>
</feature>
<accession>A0A5C0SHA7</accession>
<dbReference type="FunFam" id="2.40.50.1070:FF:000003">
    <property type="entry name" value="23S rRNA (Uracil-5-)-methyltransferase RumA"/>
    <property type="match status" value="1"/>
</dbReference>
<evidence type="ECO:0000256" key="4">
    <source>
        <dbReference type="PROSITE-ProRule" id="PRU01024"/>
    </source>
</evidence>
<keyword evidence="2 4" id="KW-0808">Transferase</keyword>
<comment type="similarity">
    <text evidence="4">Belongs to the class I-like SAM-binding methyltransferase superfamily. RNA M5U methyltransferase family.</text>
</comment>
<dbReference type="Proteomes" id="UP000324646">
    <property type="component" value="Chromosome"/>
</dbReference>
<gene>
    <name evidence="7" type="primary">rlmD</name>
    <name evidence="7" type="ORF">FQB35_04080</name>
</gene>
<reference evidence="7 8" key="1">
    <citation type="submission" date="2019-07" db="EMBL/GenBank/DDBJ databases">
        <title>Complete genome of Crassaminicella thermophila SY095.</title>
        <authorList>
            <person name="Li X."/>
        </authorList>
    </citation>
    <scope>NUCLEOTIDE SEQUENCE [LARGE SCALE GENOMIC DNA]</scope>
    <source>
        <strain evidence="7 8">SY095</strain>
    </source>
</reference>
<dbReference type="PANTHER" id="PTHR11061:SF30">
    <property type="entry name" value="TRNA (URACIL(54)-C(5))-METHYLTRANSFERASE"/>
    <property type="match status" value="1"/>
</dbReference>
<dbReference type="Gene3D" id="2.40.50.1070">
    <property type="match status" value="1"/>
</dbReference>
<evidence type="ECO:0000313" key="8">
    <source>
        <dbReference type="Proteomes" id="UP000324646"/>
    </source>
</evidence>
<dbReference type="InterPro" id="IPR002792">
    <property type="entry name" value="TRAM_dom"/>
</dbReference>
<dbReference type="Pfam" id="PF01938">
    <property type="entry name" value="TRAM"/>
    <property type="match status" value="1"/>
</dbReference>